<proteinExistence type="predicted"/>
<accession>A0ABN3VF27</accession>
<name>A0ABN3VF27_9PSEU</name>
<dbReference type="Gene3D" id="3.30.70.270">
    <property type="match status" value="1"/>
</dbReference>
<evidence type="ECO:0000259" key="1">
    <source>
        <dbReference type="PROSITE" id="PS50887"/>
    </source>
</evidence>
<organism evidence="2 3">
    <name type="scientific">Saccharopolyspora taberi</name>
    <dbReference type="NCBI Taxonomy" id="60895"/>
    <lineage>
        <taxon>Bacteria</taxon>
        <taxon>Bacillati</taxon>
        <taxon>Actinomycetota</taxon>
        <taxon>Actinomycetes</taxon>
        <taxon>Pseudonocardiales</taxon>
        <taxon>Pseudonocardiaceae</taxon>
        <taxon>Saccharopolyspora</taxon>
    </lineage>
</organism>
<dbReference type="InterPro" id="IPR029787">
    <property type="entry name" value="Nucleotide_cyclase"/>
</dbReference>
<keyword evidence="3" id="KW-1185">Reference proteome</keyword>
<dbReference type="PANTHER" id="PTHR45138">
    <property type="entry name" value="REGULATORY COMPONENTS OF SENSORY TRANSDUCTION SYSTEM"/>
    <property type="match status" value="1"/>
</dbReference>
<dbReference type="SUPFAM" id="SSF55073">
    <property type="entry name" value="Nucleotide cyclase"/>
    <property type="match status" value="1"/>
</dbReference>
<dbReference type="EMBL" id="BAAAUX010000015">
    <property type="protein sequence ID" value="GAA2798841.1"/>
    <property type="molecule type" value="Genomic_DNA"/>
</dbReference>
<dbReference type="PANTHER" id="PTHR45138:SF9">
    <property type="entry name" value="DIGUANYLATE CYCLASE DGCM-RELATED"/>
    <property type="match status" value="1"/>
</dbReference>
<dbReference type="CDD" id="cd01949">
    <property type="entry name" value="GGDEF"/>
    <property type="match status" value="1"/>
</dbReference>
<reference evidence="2 3" key="1">
    <citation type="journal article" date="2019" name="Int. J. Syst. Evol. Microbiol.">
        <title>The Global Catalogue of Microorganisms (GCM) 10K type strain sequencing project: providing services to taxonomists for standard genome sequencing and annotation.</title>
        <authorList>
            <consortium name="The Broad Institute Genomics Platform"/>
            <consortium name="The Broad Institute Genome Sequencing Center for Infectious Disease"/>
            <person name="Wu L."/>
            <person name="Ma J."/>
        </authorList>
    </citation>
    <scope>NUCLEOTIDE SEQUENCE [LARGE SCALE GENOMIC DNA]</scope>
    <source>
        <strain evidence="2 3">JCM 9383</strain>
    </source>
</reference>
<dbReference type="Proteomes" id="UP001500979">
    <property type="component" value="Unassembled WGS sequence"/>
</dbReference>
<dbReference type="NCBIfam" id="TIGR00254">
    <property type="entry name" value="GGDEF"/>
    <property type="match status" value="1"/>
</dbReference>
<dbReference type="RefSeq" id="WP_344681457.1">
    <property type="nucleotide sequence ID" value="NZ_BAAAUX010000015.1"/>
</dbReference>
<dbReference type="Pfam" id="PF00990">
    <property type="entry name" value="GGDEF"/>
    <property type="match status" value="1"/>
</dbReference>
<sequence length="234" mass="24629">MLFLEWRRPTWPSRSATALGAAAAAAATGWAVTATRLHARTRQLHRAHRDPVTGLLTRAAWEPAAQSALRHDGSALGLVDLDEFKAVNDTYGHEAGDQVLRTVAIRLKTELGRTAVVGRLGGDELAFVARGLCPGQLDTLLAALTDSIPITSSTGARTVRVGVSLGISALGRAATLSDALLAADSAMYEAKTRRDGWRLHAPRSSSGASAALCPVPREPARVLTGPQVKEVTTS</sequence>
<dbReference type="InterPro" id="IPR043128">
    <property type="entry name" value="Rev_trsase/Diguanyl_cyclase"/>
</dbReference>
<evidence type="ECO:0000313" key="2">
    <source>
        <dbReference type="EMBL" id="GAA2798841.1"/>
    </source>
</evidence>
<dbReference type="InterPro" id="IPR000160">
    <property type="entry name" value="GGDEF_dom"/>
</dbReference>
<dbReference type="InterPro" id="IPR050469">
    <property type="entry name" value="Diguanylate_Cyclase"/>
</dbReference>
<evidence type="ECO:0000313" key="3">
    <source>
        <dbReference type="Proteomes" id="UP001500979"/>
    </source>
</evidence>
<dbReference type="SMART" id="SM00267">
    <property type="entry name" value="GGDEF"/>
    <property type="match status" value="1"/>
</dbReference>
<dbReference type="PROSITE" id="PS50887">
    <property type="entry name" value="GGDEF"/>
    <property type="match status" value="1"/>
</dbReference>
<feature type="domain" description="GGDEF" evidence="1">
    <location>
        <begin position="72"/>
        <end position="202"/>
    </location>
</feature>
<comment type="caution">
    <text evidence="2">The sequence shown here is derived from an EMBL/GenBank/DDBJ whole genome shotgun (WGS) entry which is preliminary data.</text>
</comment>
<gene>
    <name evidence="2" type="ORF">GCM10010470_37520</name>
</gene>
<protein>
    <recommendedName>
        <fullName evidence="1">GGDEF domain-containing protein</fullName>
    </recommendedName>
</protein>